<reference evidence="1 2" key="1">
    <citation type="journal article" date="2007" name="PLoS Genet.">
        <title>Patterns and implications of gene gain and loss in the evolution of Prochlorococcus.</title>
        <authorList>
            <person name="Kettler G.C."/>
            <person name="Martiny A.C."/>
            <person name="Huang K."/>
            <person name="Zucker J."/>
            <person name="Coleman M.L."/>
            <person name="Rodrigue S."/>
            <person name="Chen F."/>
            <person name="Lapidus A."/>
            <person name="Ferriera S."/>
            <person name="Johnson J."/>
            <person name="Steglich C."/>
            <person name="Church G.M."/>
            <person name="Richardson P."/>
            <person name="Chisholm S.W."/>
        </authorList>
    </citation>
    <scope>NUCLEOTIDE SEQUENCE [LARGE SCALE GENOMIC DNA]</scope>
    <source>
        <strain evidence="2">MIT 9211</strain>
    </source>
</reference>
<dbReference type="STRING" id="93059.P9211_04131"/>
<organism evidence="1 2">
    <name type="scientific">Prochlorococcus marinus (strain MIT 9211)</name>
    <dbReference type="NCBI Taxonomy" id="93059"/>
    <lineage>
        <taxon>Bacteria</taxon>
        <taxon>Bacillati</taxon>
        <taxon>Cyanobacteriota</taxon>
        <taxon>Cyanophyceae</taxon>
        <taxon>Synechococcales</taxon>
        <taxon>Prochlorococcaceae</taxon>
        <taxon>Prochlorococcus</taxon>
    </lineage>
</organism>
<evidence type="ECO:0000313" key="2">
    <source>
        <dbReference type="Proteomes" id="UP000000788"/>
    </source>
</evidence>
<dbReference type="Proteomes" id="UP000000788">
    <property type="component" value="Chromosome"/>
</dbReference>
<dbReference type="HOGENOM" id="CLU_2827741_0_0_3"/>
<dbReference type="OrthoDB" id="541449at2"/>
<proteinExistence type="predicted"/>
<dbReference type="eggNOG" id="ENOG5030R7V">
    <property type="taxonomic scope" value="Bacteria"/>
</dbReference>
<dbReference type="AlphaFoldDB" id="A9BE34"/>
<gene>
    <name evidence="1" type="ordered locus">P9211_04131</name>
</gene>
<dbReference type="EMBL" id="CP000878">
    <property type="protein sequence ID" value="ABX08344.1"/>
    <property type="molecule type" value="Genomic_DNA"/>
</dbReference>
<keyword evidence="2" id="KW-1185">Reference proteome</keyword>
<dbReference type="RefSeq" id="WP_012194967.1">
    <property type="nucleotide sequence ID" value="NC_009976.1"/>
</dbReference>
<evidence type="ECO:0000313" key="1">
    <source>
        <dbReference type="EMBL" id="ABX08344.1"/>
    </source>
</evidence>
<protein>
    <submittedName>
        <fullName evidence="1">Uncharacterized protein</fullName>
    </submittedName>
</protein>
<dbReference type="KEGG" id="pmj:P9211_04131"/>
<name>A9BE34_PROM4</name>
<accession>A9BE34</accession>
<sequence>MVELTLLALLNSVGENFCEYRSAGNDTYKSLLLSYSDASQEYGVNEVKKVIKDSDGLNFSAVAVAMLKCPQHL</sequence>